<organism evidence="1 2">
    <name type="scientific">Sphaerodactylus townsendi</name>
    <dbReference type="NCBI Taxonomy" id="933632"/>
    <lineage>
        <taxon>Eukaryota</taxon>
        <taxon>Metazoa</taxon>
        <taxon>Chordata</taxon>
        <taxon>Craniata</taxon>
        <taxon>Vertebrata</taxon>
        <taxon>Euteleostomi</taxon>
        <taxon>Lepidosauria</taxon>
        <taxon>Squamata</taxon>
        <taxon>Bifurcata</taxon>
        <taxon>Gekkota</taxon>
        <taxon>Sphaerodactylidae</taxon>
        <taxon>Sphaerodactylus</taxon>
    </lineage>
</organism>
<name>A0ACB8EBX8_9SAUR</name>
<protein>
    <submittedName>
        <fullName evidence="1">Uncharacterized protein</fullName>
    </submittedName>
</protein>
<evidence type="ECO:0000313" key="1">
    <source>
        <dbReference type="EMBL" id="KAH7989691.1"/>
    </source>
</evidence>
<comment type="caution">
    <text evidence="1">The sequence shown here is derived from an EMBL/GenBank/DDBJ whole genome shotgun (WGS) entry which is preliminary data.</text>
</comment>
<accession>A0ACB8EBX8</accession>
<gene>
    <name evidence="1" type="ORF">K3G42_013063</name>
</gene>
<keyword evidence="2" id="KW-1185">Reference proteome</keyword>
<evidence type="ECO:0000313" key="2">
    <source>
        <dbReference type="Proteomes" id="UP000827872"/>
    </source>
</evidence>
<proteinExistence type="predicted"/>
<dbReference type="EMBL" id="CM037627">
    <property type="protein sequence ID" value="KAH7989691.1"/>
    <property type="molecule type" value="Genomic_DNA"/>
</dbReference>
<sequence length="76" mass="8706">MDIDNSQYELITVLGFQVGAEFCRETKGPFCNQALKPATFYRVNFFILDDKSEIRGHTDWSPAIQTRSVKNYGLGR</sequence>
<dbReference type="Proteomes" id="UP000827872">
    <property type="component" value="Linkage Group LG14"/>
</dbReference>
<reference evidence="1" key="1">
    <citation type="submission" date="2021-08" db="EMBL/GenBank/DDBJ databases">
        <title>The first chromosome-level gecko genome reveals the dynamic sex chromosomes of Neotropical dwarf geckos (Sphaerodactylidae: Sphaerodactylus).</title>
        <authorList>
            <person name="Pinto B.J."/>
            <person name="Keating S.E."/>
            <person name="Gamble T."/>
        </authorList>
    </citation>
    <scope>NUCLEOTIDE SEQUENCE</scope>
    <source>
        <strain evidence="1">TG3544</strain>
    </source>
</reference>